<comment type="caution">
    <text evidence="1">The sequence shown here is derived from an EMBL/GenBank/DDBJ whole genome shotgun (WGS) entry which is preliminary data.</text>
</comment>
<protein>
    <submittedName>
        <fullName evidence="1">DUF2867 domain-containing protein</fullName>
    </submittedName>
</protein>
<organism evidence="1 2">
    <name type="scientific">Azohydromonas caseinilytica</name>
    <dbReference type="NCBI Taxonomy" id="2728836"/>
    <lineage>
        <taxon>Bacteria</taxon>
        <taxon>Pseudomonadati</taxon>
        <taxon>Pseudomonadota</taxon>
        <taxon>Betaproteobacteria</taxon>
        <taxon>Burkholderiales</taxon>
        <taxon>Sphaerotilaceae</taxon>
        <taxon>Azohydromonas</taxon>
    </lineage>
</organism>
<name>A0A848FHV1_9BURK</name>
<sequence length="173" mass="19317">MAPNRPRATQTPLGSLIAGRLAGAYFHDAWSVRAGDQQLSALGQFLKMMSGTPRWIEHCMALRNRVVAKLGLKYLGGFSNFDRTKAEADYRPGDRVGLFTLFERTPDEVLLGDRDKHLDVVLSLYRQQSGPDVTLTVTTVVHVHNWLGRIYMLPVAPMHKVIAPATMRHLALP</sequence>
<keyword evidence="2" id="KW-1185">Reference proteome</keyword>
<dbReference type="Pfam" id="PF11066">
    <property type="entry name" value="DUF2867"/>
    <property type="match status" value="1"/>
</dbReference>
<dbReference type="InterPro" id="IPR021295">
    <property type="entry name" value="DUF2867"/>
</dbReference>
<dbReference type="RefSeq" id="WP_169163332.1">
    <property type="nucleotide sequence ID" value="NZ_JABBFW010000032.1"/>
</dbReference>
<dbReference type="AlphaFoldDB" id="A0A848FHV1"/>
<gene>
    <name evidence="1" type="ORF">HHL10_26040</name>
</gene>
<evidence type="ECO:0000313" key="2">
    <source>
        <dbReference type="Proteomes" id="UP000574067"/>
    </source>
</evidence>
<evidence type="ECO:0000313" key="1">
    <source>
        <dbReference type="EMBL" id="NML18435.1"/>
    </source>
</evidence>
<dbReference type="Proteomes" id="UP000574067">
    <property type="component" value="Unassembled WGS sequence"/>
</dbReference>
<accession>A0A848FHV1</accession>
<proteinExistence type="predicted"/>
<reference evidence="1 2" key="1">
    <citation type="submission" date="2020-04" db="EMBL/GenBank/DDBJ databases">
        <title>Azohydromonas sp. isolated from soil.</title>
        <authorList>
            <person name="Dahal R.H."/>
        </authorList>
    </citation>
    <scope>NUCLEOTIDE SEQUENCE [LARGE SCALE GENOMIC DNA]</scope>
    <source>
        <strain evidence="1 2">G-1-1-14</strain>
    </source>
</reference>
<dbReference type="EMBL" id="JABBFW010000032">
    <property type="protein sequence ID" value="NML18435.1"/>
    <property type="molecule type" value="Genomic_DNA"/>
</dbReference>